<feature type="domain" description="DUF5641" evidence="1">
    <location>
        <begin position="942"/>
        <end position="1010"/>
    </location>
</feature>
<dbReference type="EMBL" id="KK114965">
    <property type="protein sequence ID" value="KFM63798.1"/>
    <property type="molecule type" value="Genomic_DNA"/>
</dbReference>
<feature type="non-terminal residue" evidence="2">
    <location>
        <position position="1107"/>
    </location>
</feature>
<dbReference type="Pfam" id="PF05380">
    <property type="entry name" value="Peptidase_A17"/>
    <property type="match status" value="1"/>
</dbReference>
<keyword evidence="3" id="KW-1185">Reference proteome</keyword>
<dbReference type="InterPro" id="IPR036397">
    <property type="entry name" value="RNaseH_sf"/>
</dbReference>
<dbReference type="AlphaFoldDB" id="A0A087TFA9"/>
<accession>A0A087TFA9</accession>
<dbReference type="STRING" id="407821.A0A087TFA9"/>
<dbReference type="OrthoDB" id="6436171at2759"/>
<organism evidence="2 3">
    <name type="scientific">Stegodyphus mimosarum</name>
    <name type="common">African social velvet spider</name>
    <dbReference type="NCBI Taxonomy" id="407821"/>
    <lineage>
        <taxon>Eukaryota</taxon>
        <taxon>Metazoa</taxon>
        <taxon>Ecdysozoa</taxon>
        <taxon>Arthropoda</taxon>
        <taxon>Chelicerata</taxon>
        <taxon>Arachnida</taxon>
        <taxon>Araneae</taxon>
        <taxon>Araneomorphae</taxon>
        <taxon>Entelegynae</taxon>
        <taxon>Eresoidea</taxon>
        <taxon>Eresidae</taxon>
        <taxon>Stegodyphus</taxon>
    </lineage>
</organism>
<protein>
    <recommendedName>
        <fullName evidence="1">DUF5641 domain-containing protein</fullName>
    </recommendedName>
</protein>
<dbReference type="Pfam" id="PF18701">
    <property type="entry name" value="DUF5641"/>
    <property type="match status" value="1"/>
</dbReference>
<name>A0A087TFA9_STEMI</name>
<evidence type="ECO:0000313" key="2">
    <source>
        <dbReference type="EMBL" id="KFM63798.1"/>
    </source>
</evidence>
<evidence type="ECO:0000259" key="1">
    <source>
        <dbReference type="Pfam" id="PF18701"/>
    </source>
</evidence>
<dbReference type="PANTHER" id="PTHR47331">
    <property type="entry name" value="PHD-TYPE DOMAIN-CONTAINING PROTEIN"/>
    <property type="match status" value="1"/>
</dbReference>
<evidence type="ECO:0000313" key="3">
    <source>
        <dbReference type="Proteomes" id="UP000054359"/>
    </source>
</evidence>
<proteinExistence type="predicted"/>
<sequence length="1107" mass="127164">MKIPTIPEGWDFFFSSLERAFVSKEIPEKYKAEILLNLLGDKASNIITHIEEKDLINYTKVKEIVLQEFQPTPYSCLEQFRKASRLQNETHVQFASRLTTSWNYYLKLRDVKDFESLNQLIISDKIDQTLDKETATHISVRQGDKWFKPSELGKEVDLFFTSKGKSFASCYNMVKFDLTILISFYKTVCLDFLRLITEETKLDNTLKPFWELENVEVAKKGSKESEFCEEHFKNNYTREDNGKYVVKMPFKEDPMCLGNSKQIALKKLNSLWIRLNKDENYLLLYSDFLREYGELGHMTEVKNEDDEQKGTYYISHLGIYRPEKSSTPLRVVFNASTTTSKGNSLNSIQCNGVIQEDLFSIMVRFRKHVYAFTADIKKIYRMISIDPTQRQLQRILWKESINGPVKTFELNTVTYGTVSAPFLAMRTLSQLAIDEFRNFPLAAAVLQSDFYMDDVLTGSSSFSSAKKLQQELIEILRSATMSLHKWCSNNPELAVNVDDEYTFRCANEVSVLRVSWKADKDCFNFKVKLEDECKITKRQVLSTIARIFDPLGLLGPVIAKEAIVIELHGFCDASELAYGAVVFCTSISQCGEVIIRLATSKSRVSPIKRGSIPRLELWAAVLLAKLMNRVISALKLNINNVFLWSDSMTVLSWLQKEPCCMKTFVANRVAVVQEMTDVRQWHVPSGENPADIISMGLDFIKLVQSELWWKGPGFLMKDEYPCKVIPTEVIVKDFADELKKLNDTRISLNIKVNYFLNEFLNLSNNYVKILRFLSFIYRFYNNCKAKNKISGPLRSEEIKHAELKLIKIIQEEEFKKELTSLQKDDKVVPNNENLGNYLSTEGIDWTFIPPRASNHGGLWEAVVKSVKHPLRRVVVNLRLTFEEFLTVITQIEGILNSCPLYSMSAELDDFDVLTPDHFLIGRPITALVKPSILNASDNMLKNWKKLTKVIQSIWKCWSNNYLSTLQQRNKWYYEKNNVEVGNMVILREDNALVGYGPLGRIIETLAGKDNKYYDENEDYGSAIIARVAAKHTTASEDQESDDDGAANKLAQVTTQDARKCIETLRRYFMQEGNEGSPIAALHVCGNFVHVQSVKRTHQITLDKFFKC</sequence>
<reference evidence="2 3" key="1">
    <citation type="submission" date="2013-11" db="EMBL/GenBank/DDBJ databases">
        <title>Genome sequencing of Stegodyphus mimosarum.</title>
        <authorList>
            <person name="Bechsgaard J."/>
        </authorList>
    </citation>
    <scope>NUCLEOTIDE SEQUENCE [LARGE SCALE GENOMIC DNA]</scope>
</reference>
<dbReference type="GO" id="GO:0003676">
    <property type="term" value="F:nucleic acid binding"/>
    <property type="evidence" value="ECO:0007669"/>
    <property type="project" value="InterPro"/>
</dbReference>
<dbReference type="InterPro" id="IPR043502">
    <property type="entry name" value="DNA/RNA_pol_sf"/>
</dbReference>
<dbReference type="Gene3D" id="3.30.420.10">
    <property type="entry name" value="Ribonuclease H-like superfamily/Ribonuclease H"/>
    <property type="match status" value="1"/>
</dbReference>
<dbReference type="SUPFAM" id="SSF56672">
    <property type="entry name" value="DNA/RNA polymerases"/>
    <property type="match status" value="1"/>
</dbReference>
<dbReference type="InterPro" id="IPR008042">
    <property type="entry name" value="Retrotrans_Pao"/>
</dbReference>
<dbReference type="InterPro" id="IPR040676">
    <property type="entry name" value="DUF5641"/>
</dbReference>
<gene>
    <name evidence="2" type="ORF">X975_18993</name>
</gene>
<dbReference type="GO" id="GO:0071897">
    <property type="term" value="P:DNA biosynthetic process"/>
    <property type="evidence" value="ECO:0007669"/>
    <property type="project" value="UniProtKB-ARBA"/>
</dbReference>
<dbReference type="Proteomes" id="UP000054359">
    <property type="component" value="Unassembled WGS sequence"/>
</dbReference>
<dbReference type="PANTHER" id="PTHR47331:SF1">
    <property type="entry name" value="GAG-LIKE PROTEIN"/>
    <property type="match status" value="1"/>
</dbReference>
<dbReference type="OMA" id="HYLKQFW"/>